<dbReference type="eggNOG" id="KOG1470">
    <property type="taxonomic scope" value="Eukaryota"/>
</dbReference>
<evidence type="ECO:0000259" key="1">
    <source>
        <dbReference type="PROSITE" id="PS50191"/>
    </source>
</evidence>
<feature type="domain" description="CRAL-TRIO" evidence="1">
    <location>
        <begin position="230"/>
        <end position="418"/>
    </location>
</feature>
<protein>
    <submittedName>
        <fullName evidence="2">Predicted protein</fullName>
    </submittedName>
</protein>
<dbReference type="PROSITE" id="PS50191">
    <property type="entry name" value="CRAL_TRIO"/>
    <property type="match status" value="1"/>
</dbReference>
<dbReference type="AlphaFoldDB" id="D2W3P1"/>
<dbReference type="InterPro" id="IPR001251">
    <property type="entry name" value="CRAL-TRIO_dom"/>
</dbReference>
<organism evidence="3">
    <name type="scientific">Naegleria gruberi</name>
    <name type="common">Amoeba</name>
    <dbReference type="NCBI Taxonomy" id="5762"/>
    <lineage>
        <taxon>Eukaryota</taxon>
        <taxon>Discoba</taxon>
        <taxon>Heterolobosea</taxon>
        <taxon>Tetramitia</taxon>
        <taxon>Eutetramitia</taxon>
        <taxon>Vahlkampfiidae</taxon>
        <taxon>Naegleria</taxon>
    </lineage>
</organism>
<dbReference type="Gene3D" id="3.40.525.10">
    <property type="entry name" value="CRAL-TRIO lipid binding domain"/>
    <property type="match status" value="1"/>
</dbReference>
<dbReference type="SMART" id="SM00516">
    <property type="entry name" value="SEC14"/>
    <property type="match status" value="1"/>
</dbReference>
<dbReference type="PANTHER" id="PTHR45824:SF29">
    <property type="entry name" value="GH16843P"/>
    <property type="match status" value="1"/>
</dbReference>
<dbReference type="EMBL" id="GG738933">
    <property type="protein sequence ID" value="EFC36273.1"/>
    <property type="molecule type" value="Genomic_DNA"/>
</dbReference>
<dbReference type="InParanoid" id="D2W3P1"/>
<dbReference type="Proteomes" id="UP000006671">
    <property type="component" value="Unassembled WGS sequence"/>
</dbReference>
<dbReference type="InterPro" id="IPR052578">
    <property type="entry name" value="PI_Transfer_CRAL-TRIO"/>
</dbReference>
<dbReference type="CDD" id="cd00170">
    <property type="entry name" value="SEC14"/>
    <property type="match status" value="1"/>
</dbReference>
<evidence type="ECO:0000313" key="3">
    <source>
        <dbReference type="Proteomes" id="UP000006671"/>
    </source>
</evidence>
<dbReference type="PANTHER" id="PTHR45824">
    <property type="entry name" value="GH16843P"/>
    <property type="match status" value="1"/>
</dbReference>
<reference evidence="2 3" key="1">
    <citation type="journal article" date="2010" name="Cell">
        <title>The genome of Naegleria gruberi illuminates early eukaryotic versatility.</title>
        <authorList>
            <person name="Fritz-Laylin L.K."/>
            <person name="Prochnik S.E."/>
            <person name="Ginger M.L."/>
            <person name="Dacks J.B."/>
            <person name="Carpenter M.L."/>
            <person name="Field M.C."/>
            <person name="Kuo A."/>
            <person name="Paredez A."/>
            <person name="Chapman J."/>
            <person name="Pham J."/>
            <person name="Shu S."/>
            <person name="Neupane R."/>
            <person name="Cipriano M."/>
            <person name="Mancuso J."/>
            <person name="Tu H."/>
            <person name="Salamov A."/>
            <person name="Lindquist E."/>
            <person name="Shapiro H."/>
            <person name="Lucas S."/>
            <person name="Grigoriev I.V."/>
            <person name="Cande W.Z."/>
            <person name="Fulton C."/>
            <person name="Rokhsar D.S."/>
            <person name="Dawson S.C."/>
        </authorList>
    </citation>
    <scope>NUCLEOTIDE SEQUENCE [LARGE SCALE GENOMIC DNA]</scope>
    <source>
        <strain evidence="2 3">NEG-M</strain>
    </source>
</reference>
<evidence type="ECO:0000313" key="2">
    <source>
        <dbReference type="EMBL" id="EFC36273.1"/>
    </source>
</evidence>
<gene>
    <name evidence="2" type="ORF">NAEGRDRAFT_60027</name>
</gene>
<dbReference type="GeneID" id="8862064"/>
<accession>D2W3P1</accession>
<dbReference type="KEGG" id="ngr:NAEGRDRAFT_60027"/>
<dbReference type="GO" id="GO:0008526">
    <property type="term" value="F:phosphatidylinositol transfer activity"/>
    <property type="evidence" value="ECO:0007669"/>
    <property type="project" value="TreeGrafter"/>
</dbReference>
<dbReference type="VEuPathDB" id="AmoebaDB:NAEGRDRAFT_60027"/>
<proteinExistence type="predicted"/>
<sequence>MAKNNASYKFKFEHQDDPDYPSSLEILHTITPRNPHVKNLLEKEITTNEKLVFLQIVIDLVRYVLTAAPNDGVSAYQEMFGAEPEMNQFKSLLFDEKIGLLEGIRQYNTENPKATEFEDKSNEASIEKELWDQPNEDLSKNYIQKNIHTYLKDGKHEDSAFLANVKENIFQLTTEEYLLLRKSIYLSNSGIYFYMRGWDPNISQSPQRIAKLVVDNIVWRWIYKPEKTKWEDVIESAKCGSLFDYGLDKMGNPMIYMVVGREDLSRKLDDRATLLRFRHLCLCFEYIMNRLYDGSSQNYLGQDKSQFLGSAPFQITWVVDIKDASLSIDLVKKIKFIFDLLGFYYPERSEIVFVMNIPWMAKMLWAVISQFLTQRQRNQYQFLSDPFLTKLSQNIDTKYVGGDLAISGVGAGTESDYTFDLGSRIKACNKRPVITKWVE</sequence>
<name>D2W3P1_NAEGR</name>
<dbReference type="SUPFAM" id="SSF52087">
    <property type="entry name" value="CRAL/TRIO domain"/>
    <property type="match status" value="1"/>
</dbReference>
<dbReference type="OrthoDB" id="43460at2759"/>
<dbReference type="RefSeq" id="XP_002669017.1">
    <property type="nucleotide sequence ID" value="XM_002668971.1"/>
</dbReference>
<keyword evidence="3" id="KW-1185">Reference proteome</keyword>
<dbReference type="Pfam" id="PF00650">
    <property type="entry name" value="CRAL_TRIO"/>
    <property type="match status" value="1"/>
</dbReference>
<dbReference type="OMA" id="MLWAVIS"/>
<dbReference type="InterPro" id="IPR036865">
    <property type="entry name" value="CRAL-TRIO_dom_sf"/>
</dbReference>